<name>A0AAV9PVU5_9PEZI</name>
<evidence type="ECO:0000313" key="3">
    <source>
        <dbReference type="Proteomes" id="UP001345827"/>
    </source>
</evidence>
<dbReference type="InterPro" id="IPR005302">
    <property type="entry name" value="MoCF_Sase_C"/>
</dbReference>
<dbReference type="PROSITE" id="PS51340">
    <property type="entry name" value="MOSC"/>
    <property type="match status" value="1"/>
</dbReference>
<dbReference type="EMBL" id="JAXLQG010000020">
    <property type="protein sequence ID" value="KAK5530097.1"/>
    <property type="molecule type" value="Genomic_DNA"/>
</dbReference>
<dbReference type="GO" id="GO:0003824">
    <property type="term" value="F:catalytic activity"/>
    <property type="evidence" value="ECO:0007669"/>
    <property type="project" value="InterPro"/>
</dbReference>
<dbReference type="AlphaFoldDB" id="A0AAV9PVU5"/>
<dbReference type="GO" id="GO:0030151">
    <property type="term" value="F:molybdenum ion binding"/>
    <property type="evidence" value="ECO:0007669"/>
    <property type="project" value="InterPro"/>
</dbReference>
<dbReference type="GO" id="GO:0030170">
    <property type="term" value="F:pyridoxal phosphate binding"/>
    <property type="evidence" value="ECO:0007669"/>
    <property type="project" value="InterPro"/>
</dbReference>
<gene>
    <name evidence="2" type="ORF">LTR25_009343</name>
</gene>
<comment type="caution">
    <text evidence="2">The sequence shown here is derived from an EMBL/GenBank/DDBJ whole genome shotgun (WGS) entry which is preliminary data.</text>
</comment>
<organism evidence="2 3">
    <name type="scientific">Vermiconidia calcicola</name>
    <dbReference type="NCBI Taxonomy" id="1690605"/>
    <lineage>
        <taxon>Eukaryota</taxon>
        <taxon>Fungi</taxon>
        <taxon>Dikarya</taxon>
        <taxon>Ascomycota</taxon>
        <taxon>Pezizomycotina</taxon>
        <taxon>Dothideomycetes</taxon>
        <taxon>Dothideomycetidae</taxon>
        <taxon>Mycosphaerellales</taxon>
        <taxon>Extremaceae</taxon>
        <taxon>Vermiconidia</taxon>
    </lineage>
</organism>
<accession>A0AAV9PVU5</accession>
<sequence length="428" mass="48646">MFASLSPSSPSFKTWTEQLTKMDALSVLLPPVIIALTVICIQEAWRMRHSLQGYKQVTIRSASNMTDEYDRKYTKPASAHDTSRLQIKALYIHPIKSCGGVELDVADVDAAGLTWDRKFAFAELLTPQTRVDAPEAEKKPRWTFRTLRQPGFEKLALVKPEIWIPETASKKSNAKDQGFMIVKYPRITRGPLASIIELAVWLGFISSERSFRVPLIPSENHQYPSEQVTIWKDSPHWLNMGVHVPHRFRAYLGVQNPLTLFRVDPKNYREVHRCAPGKEQLGYQSVVGFADAYPVHLLNIASVRDVAGKVAKDIPRLSARRFRSNILVSGPVAYNEDEWKRIKIGNHLFYCACHTVRCRLPNVDPDTAERHQVEPDKTLKSFRCIDDGDPLNACLGLQLVPAESAEFQIRVGDEVQVLERGEHHYIKQ</sequence>
<evidence type="ECO:0000313" key="2">
    <source>
        <dbReference type="EMBL" id="KAK5530097.1"/>
    </source>
</evidence>
<dbReference type="PANTHER" id="PTHR14237:SF23">
    <property type="entry name" value="MOSC DOMAIN PROTEIN (AFU_ORTHOLOGUE AFUA_7G05900)"/>
    <property type="match status" value="1"/>
</dbReference>
<proteinExistence type="predicted"/>
<dbReference type="InterPro" id="IPR011037">
    <property type="entry name" value="Pyrv_Knase-like_insert_dom_sf"/>
</dbReference>
<dbReference type="InterPro" id="IPR005303">
    <property type="entry name" value="MOCOS_middle"/>
</dbReference>
<reference evidence="2 3" key="1">
    <citation type="submission" date="2023-06" db="EMBL/GenBank/DDBJ databases">
        <title>Black Yeasts Isolated from many extreme environments.</title>
        <authorList>
            <person name="Coleine C."/>
            <person name="Stajich J.E."/>
            <person name="Selbmann L."/>
        </authorList>
    </citation>
    <scope>NUCLEOTIDE SEQUENCE [LARGE SCALE GENOMIC DNA]</scope>
    <source>
        <strain evidence="2 3">CCFEE 5887</strain>
    </source>
</reference>
<protein>
    <recommendedName>
        <fullName evidence="1">MOSC domain-containing protein</fullName>
    </recommendedName>
</protein>
<dbReference type="Proteomes" id="UP001345827">
    <property type="component" value="Unassembled WGS sequence"/>
</dbReference>
<feature type="domain" description="MOSC" evidence="1">
    <location>
        <begin position="258"/>
        <end position="418"/>
    </location>
</feature>
<keyword evidence="3" id="KW-1185">Reference proteome</keyword>
<dbReference type="Pfam" id="PF03476">
    <property type="entry name" value="MOSC_N"/>
    <property type="match status" value="1"/>
</dbReference>
<dbReference type="PANTHER" id="PTHR14237">
    <property type="entry name" value="MOLYBDOPTERIN COFACTOR SULFURASE MOSC"/>
    <property type="match status" value="1"/>
</dbReference>
<evidence type="ECO:0000259" key="1">
    <source>
        <dbReference type="PROSITE" id="PS51340"/>
    </source>
</evidence>
<dbReference type="SUPFAM" id="SSF50800">
    <property type="entry name" value="PK beta-barrel domain-like"/>
    <property type="match status" value="1"/>
</dbReference>
<dbReference type="Pfam" id="PF03473">
    <property type="entry name" value="MOSC"/>
    <property type="match status" value="1"/>
</dbReference>